<reference evidence="1" key="1">
    <citation type="submission" date="2022-01" db="EMBL/GenBank/DDBJ databases">
        <title>Collection of gut derived symbiotic bacterial strains cultured from healthy donors.</title>
        <authorList>
            <person name="Lin H."/>
            <person name="Kohout C."/>
            <person name="Waligurski E."/>
            <person name="Pamer E.G."/>
        </authorList>
    </citation>
    <scope>NUCLEOTIDE SEQUENCE</scope>
    <source>
        <strain evidence="1">DFI.7.46</strain>
    </source>
</reference>
<proteinExistence type="predicted"/>
<dbReference type="RefSeq" id="WP_238127682.1">
    <property type="nucleotide sequence ID" value="NZ_JAGZYF010000001.1"/>
</dbReference>
<gene>
    <name evidence="1" type="ORF">L0M99_02910</name>
</gene>
<evidence type="ECO:0000313" key="1">
    <source>
        <dbReference type="EMBL" id="MCG4617447.1"/>
    </source>
</evidence>
<sequence>MNKNSNLSDAPEDLELAARKSDIDQLLASWPTEVGSIYPQVTLSDLQTAATKLSAALDSLNAQIERK</sequence>
<organism evidence="1 2">
    <name type="scientific">Varibaculum cambriense</name>
    <dbReference type="NCBI Taxonomy" id="184870"/>
    <lineage>
        <taxon>Bacteria</taxon>
        <taxon>Bacillati</taxon>
        <taxon>Actinomycetota</taxon>
        <taxon>Actinomycetes</taxon>
        <taxon>Actinomycetales</taxon>
        <taxon>Actinomycetaceae</taxon>
        <taxon>Varibaculum</taxon>
    </lineage>
</organism>
<evidence type="ECO:0000313" key="2">
    <source>
        <dbReference type="Proteomes" id="UP001200537"/>
    </source>
</evidence>
<dbReference type="AlphaFoldDB" id="A0AAJ1BCP6"/>
<dbReference type="Proteomes" id="UP001200537">
    <property type="component" value="Unassembled WGS sequence"/>
</dbReference>
<comment type="caution">
    <text evidence="1">The sequence shown here is derived from an EMBL/GenBank/DDBJ whole genome shotgun (WGS) entry which is preliminary data.</text>
</comment>
<name>A0AAJ1BCP6_9ACTO</name>
<dbReference type="EMBL" id="JAKNHJ010000004">
    <property type="protein sequence ID" value="MCG4617447.1"/>
    <property type="molecule type" value="Genomic_DNA"/>
</dbReference>
<accession>A0AAJ1BCP6</accession>
<protein>
    <submittedName>
        <fullName evidence="1">Uncharacterized protein</fullName>
    </submittedName>
</protein>